<accession>A0ABX0TUV8</accession>
<evidence type="ECO:0000313" key="3">
    <source>
        <dbReference type="Proteomes" id="UP000727456"/>
    </source>
</evidence>
<evidence type="ECO:0000256" key="1">
    <source>
        <dbReference type="SAM" id="MobiDB-lite"/>
    </source>
</evidence>
<keyword evidence="3" id="KW-1185">Reference proteome</keyword>
<feature type="region of interest" description="Disordered" evidence="1">
    <location>
        <begin position="16"/>
        <end position="38"/>
    </location>
</feature>
<evidence type="ECO:0000313" key="2">
    <source>
        <dbReference type="EMBL" id="NIJ09323.1"/>
    </source>
</evidence>
<feature type="compositionally biased region" description="Polar residues" evidence="1">
    <location>
        <begin position="16"/>
        <end position="26"/>
    </location>
</feature>
<dbReference type="RefSeq" id="WP_167074850.1">
    <property type="nucleotide sequence ID" value="NZ_JAAOZC010000010.1"/>
</dbReference>
<dbReference type="Proteomes" id="UP000727456">
    <property type="component" value="Unassembled WGS sequence"/>
</dbReference>
<sequence length="161" mass="18290">MRTIIETAKRLKAGLTTTTPSDQQGWSHHLDAPTARNENPTMDDFAAIFKALRLLYAKHADACVLLADDADRYILGTHEVRQRDGYRTWLGGVEIKKSYVSAHLMPLYIHPDLIETMTPDLRRRMQGKACLNFKRIDPNLFAQLDALIDLGIARFRADGRL</sequence>
<comment type="caution">
    <text evidence="2">The sequence shown here is derived from an EMBL/GenBank/DDBJ whole genome shotgun (WGS) entry which is preliminary data.</text>
</comment>
<gene>
    <name evidence="2" type="ORF">FHS31_002955</name>
</gene>
<evidence type="ECO:0008006" key="4">
    <source>
        <dbReference type="Google" id="ProtNLM"/>
    </source>
</evidence>
<protein>
    <recommendedName>
        <fullName evidence="4">DUF1801 domain-containing protein</fullName>
    </recommendedName>
</protein>
<proteinExistence type="predicted"/>
<name>A0ABX0TUV8_9SPHN</name>
<reference evidence="2 3" key="1">
    <citation type="submission" date="2020-03" db="EMBL/GenBank/DDBJ databases">
        <title>Genomic Encyclopedia of Type Strains, Phase III (KMG-III): the genomes of soil and plant-associated and newly described type strains.</title>
        <authorList>
            <person name="Whitman W."/>
        </authorList>
    </citation>
    <scope>NUCLEOTIDE SEQUENCE [LARGE SCALE GENOMIC DNA]</scope>
    <source>
        <strain evidence="2 3">CECT 8804</strain>
    </source>
</reference>
<dbReference type="EMBL" id="JAAOZC010000010">
    <property type="protein sequence ID" value="NIJ09323.1"/>
    <property type="molecule type" value="Genomic_DNA"/>
</dbReference>
<organism evidence="2 3">
    <name type="scientific">Sphingomonas vulcanisoli</name>
    <dbReference type="NCBI Taxonomy" id="1658060"/>
    <lineage>
        <taxon>Bacteria</taxon>
        <taxon>Pseudomonadati</taxon>
        <taxon>Pseudomonadota</taxon>
        <taxon>Alphaproteobacteria</taxon>
        <taxon>Sphingomonadales</taxon>
        <taxon>Sphingomonadaceae</taxon>
        <taxon>Sphingomonas</taxon>
    </lineage>
</organism>